<gene>
    <name evidence="6" type="primary">prmC</name>
    <name evidence="6" type="ORF">QNI16_22230</name>
</gene>
<organism evidence="6 7">
    <name type="scientific">Xanthocytophaga flava</name>
    <dbReference type="NCBI Taxonomy" id="3048013"/>
    <lineage>
        <taxon>Bacteria</taxon>
        <taxon>Pseudomonadati</taxon>
        <taxon>Bacteroidota</taxon>
        <taxon>Cytophagia</taxon>
        <taxon>Cytophagales</taxon>
        <taxon>Rhodocytophagaceae</taxon>
        <taxon>Xanthocytophaga</taxon>
    </lineage>
</organism>
<dbReference type="RefSeq" id="WP_313982891.1">
    <property type="nucleotide sequence ID" value="NZ_JASJOS010000010.1"/>
</dbReference>
<dbReference type="NCBIfam" id="TIGR03534">
    <property type="entry name" value="RF_mod_PrmC"/>
    <property type="match status" value="1"/>
</dbReference>
<dbReference type="AlphaFoldDB" id="A0AAE3QPT0"/>
<dbReference type="InterPro" id="IPR050320">
    <property type="entry name" value="N5-glutamine_MTase"/>
</dbReference>
<evidence type="ECO:0000256" key="2">
    <source>
        <dbReference type="ARBA" id="ARBA00022679"/>
    </source>
</evidence>
<dbReference type="GO" id="GO:0102559">
    <property type="term" value="F:peptide chain release factor N(5)-glutamine methyltransferase activity"/>
    <property type="evidence" value="ECO:0007669"/>
    <property type="project" value="UniProtKB-EC"/>
</dbReference>
<dbReference type="GO" id="GO:0003676">
    <property type="term" value="F:nucleic acid binding"/>
    <property type="evidence" value="ECO:0007669"/>
    <property type="project" value="InterPro"/>
</dbReference>
<dbReference type="Pfam" id="PF17827">
    <property type="entry name" value="PrmC_N"/>
    <property type="match status" value="1"/>
</dbReference>
<dbReference type="InterPro" id="IPR040758">
    <property type="entry name" value="PrmC_N"/>
</dbReference>
<comment type="caution">
    <text evidence="6">The sequence shown here is derived from an EMBL/GenBank/DDBJ whole genome shotgun (WGS) entry which is preliminary data.</text>
</comment>
<dbReference type="InterPro" id="IPR019874">
    <property type="entry name" value="RF_methyltr_PrmC"/>
</dbReference>
<proteinExistence type="predicted"/>
<feature type="domain" description="Methyltransferase" evidence="4">
    <location>
        <begin position="116"/>
        <end position="212"/>
    </location>
</feature>
<dbReference type="SUPFAM" id="SSF53335">
    <property type="entry name" value="S-adenosyl-L-methionine-dependent methyltransferases"/>
    <property type="match status" value="1"/>
</dbReference>
<dbReference type="Proteomes" id="UP001241110">
    <property type="component" value="Unassembled WGS sequence"/>
</dbReference>
<evidence type="ECO:0000259" key="5">
    <source>
        <dbReference type="Pfam" id="PF17827"/>
    </source>
</evidence>
<evidence type="ECO:0000256" key="3">
    <source>
        <dbReference type="ARBA" id="ARBA00022691"/>
    </source>
</evidence>
<dbReference type="CDD" id="cd02440">
    <property type="entry name" value="AdoMet_MTases"/>
    <property type="match status" value="1"/>
</dbReference>
<dbReference type="PANTHER" id="PTHR18895:SF74">
    <property type="entry name" value="MTRF1L RELEASE FACTOR GLUTAMINE METHYLTRANSFERASE"/>
    <property type="match status" value="1"/>
</dbReference>
<dbReference type="EMBL" id="JASJOS010000010">
    <property type="protein sequence ID" value="MDJ1483232.1"/>
    <property type="molecule type" value="Genomic_DNA"/>
</dbReference>
<dbReference type="NCBIfam" id="TIGR00536">
    <property type="entry name" value="hemK_fam"/>
    <property type="match status" value="1"/>
</dbReference>
<feature type="domain" description="Release factor glutamine methyltransferase N-terminal" evidence="5">
    <location>
        <begin position="10"/>
        <end position="77"/>
    </location>
</feature>
<dbReference type="InterPro" id="IPR029063">
    <property type="entry name" value="SAM-dependent_MTases_sf"/>
</dbReference>
<dbReference type="PANTHER" id="PTHR18895">
    <property type="entry name" value="HEMK METHYLTRANSFERASE"/>
    <property type="match status" value="1"/>
</dbReference>
<evidence type="ECO:0000313" key="7">
    <source>
        <dbReference type="Proteomes" id="UP001241110"/>
    </source>
</evidence>
<accession>A0AAE3QPT0</accession>
<dbReference type="InterPro" id="IPR002052">
    <property type="entry name" value="DNA_methylase_N6_adenine_CS"/>
</dbReference>
<evidence type="ECO:0000256" key="1">
    <source>
        <dbReference type="ARBA" id="ARBA00022603"/>
    </source>
</evidence>
<sequence>MLTTSARQLFDHITHVISSIYEPEEARSITFWLLQNKLGLTKTSILTDKVITSVAAKDFNDWIARLLRHEPIQYILGETEFRGRTFRVNSHVLIPRPETEELVEWVLEEYKSAPVKNCRILDIGTGSGCIAVSLAAEIPGSEVWAIDISSGAISIAEQNARLQHVTVHFRQMDILAGNLPEEFPVYFDYIISNPPYVTIAEKDQMLTNVIAYEPHQALFVPDDDPLLFYKVIASFSQSSLPERGKLFVELNEHFPQETSTLMQSFGLHTTIRHDLFGKPRMLCGSLSA</sequence>
<dbReference type="InterPro" id="IPR025714">
    <property type="entry name" value="Methyltranfer_dom"/>
</dbReference>
<name>A0AAE3QPT0_9BACT</name>
<protein>
    <submittedName>
        <fullName evidence="6">Peptide chain release factor N(5)-glutamine methyltransferase</fullName>
        <ecNumber evidence="6">2.1.1.297</ecNumber>
    </submittedName>
</protein>
<keyword evidence="2 6" id="KW-0808">Transferase</keyword>
<dbReference type="EC" id="2.1.1.297" evidence="6"/>
<dbReference type="Gene3D" id="1.10.8.10">
    <property type="entry name" value="DNA helicase RuvA subunit, C-terminal domain"/>
    <property type="match status" value="1"/>
</dbReference>
<dbReference type="GO" id="GO:0032259">
    <property type="term" value="P:methylation"/>
    <property type="evidence" value="ECO:0007669"/>
    <property type="project" value="UniProtKB-KW"/>
</dbReference>
<reference evidence="6" key="1">
    <citation type="submission" date="2023-05" db="EMBL/GenBank/DDBJ databases">
        <authorList>
            <person name="Zhang X."/>
        </authorList>
    </citation>
    <scope>NUCLEOTIDE SEQUENCE</scope>
    <source>
        <strain evidence="6">YF14B1</strain>
    </source>
</reference>
<dbReference type="InterPro" id="IPR004556">
    <property type="entry name" value="HemK-like"/>
</dbReference>
<evidence type="ECO:0000313" key="6">
    <source>
        <dbReference type="EMBL" id="MDJ1483232.1"/>
    </source>
</evidence>
<evidence type="ECO:0000259" key="4">
    <source>
        <dbReference type="Pfam" id="PF13847"/>
    </source>
</evidence>
<keyword evidence="1 6" id="KW-0489">Methyltransferase</keyword>
<dbReference type="Pfam" id="PF13847">
    <property type="entry name" value="Methyltransf_31"/>
    <property type="match status" value="1"/>
</dbReference>
<dbReference type="PROSITE" id="PS00092">
    <property type="entry name" value="N6_MTASE"/>
    <property type="match status" value="1"/>
</dbReference>
<keyword evidence="3" id="KW-0949">S-adenosyl-L-methionine</keyword>
<dbReference type="Gene3D" id="3.40.50.150">
    <property type="entry name" value="Vaccinia Virus protein VP39"/>
    <property type="match status" value="1"/>
</dbReference>